<dbReference type="PANTHER" id="PTHR23500">
    <property type="entry name" value="SOLUTE CARRIER FAMILY 2, FACILITATED GLUCOSE TRANSPORTER"/>
    <property type="match status" value="1"/>
</dbReference>
<dbReference type="InterPro" id="IPR020846">
    <property type="entry name" value="MFS_dom"/>
</dbReference>
<protein>
    <submittedName>
        <fullName evidence="12">Sugar transport protein 14</fullName>
    </submittedName>
</protein>
<dbReference type="PROSITE" id="PS50850">
    <property type="entry name" value="MFS"/>
    <property type="match status" value="1"/>
</dbReference>
<evidence type="ECO:0000256" key="4">
    <source>
        <dbReference type="ARBA" id="ARBA00022597"/>
    </source>
</evidence>
<dbReference type="InterPro" id="IPR044778">
    <property type="entry name" value="MFS_STP/MST-like_plant"/>
</dbReference>
<comment type="caution">
    <text evidence="12">The sequence shown here is derived from an EMBL/GenBank/DDBJ whole genome shotgun (WGS) entry which is preliminary data.</text>
</comment>
<dbReference type="GO" id="GO:0015145">
    <property type="term" value="F:monosaccharide transmembrane transporter activity"/>
    <property type="evidence" value="ECO:0007669"/>
    <property type="project" value="InterPro"/>
</dbReference>
<evidence type="ECO:0000256" key="3">
    <source>
        <dbReference type="ARBA" id="ARBA00022448"/>
    </source>
</evidence>
<feature type="transmembrane region" description="Helical" evidence="10">
    <location>
        <begin position="22"/>
        <end position="42"/>
    </location>
</feature>
<evidence type="ECO:0000256" key="1">
    <source>
        <dbReference type="ARBA" id="ARBA00004141"/>
    </source>
</evidence>
<dbReference type="GO" id="GO:0016020">
    <property type="term" value="C:membrane"/>
    <property type="evidence" value="ECO:0007669"/>
    <property type="project" value="UniProtKB-SubCell"/>
</dbReference>
<evidence type="ECO:0000256" key="6">
    <source>
        <dbReference type="ARBA" id="ARBA00022847"/>
    </source>
</evidence>
<dbReference type="CDD" id="cd17361">
    <property type="entry name" value="MFS_STP"/>
    <property type="match status" value="1"/>
</dbReference>
<dbReference type="PANTHER" id="PTHR23500:SF14">
    <property type="entry name" value="SUGAR TRANSPORT PROTEIN 14"/>
    <property type="match status" value="1"/>
</dbReference>
<feature type="domain" description="Major facilitator superfamily (MFS) profile" evidence="11">
    <location>
        <begin position="1"/>
        <end position="409"/>
    </location>
</feature>
<name>A0AAV6N1B0_9ROSI</name>
<dbReference type="InterPro" id="IPR005829">
    <property type="entry name" value="Sugar_transporter_CS"/>
</dbReference>
<keyword evidence="8 10" id="KW-0472">Membrane</keyword>
<organism evidence="12 13">
    <name type="scientific">Cucurbita argyrosperma subsp. sororia</name>
    <dbReference type="NCBI Taxonomy" id="37648"/>
    <lineage>
        <taxon>Eukaryota</taxon>
        <taxon>Viridiplantae</taxon>
        <taxon>Streptophyta</taxon>
        <taxon>Embryophyta</taxon>
        <taxon>Tracheophyta</taxon>
        <taxon>Spermatophyta</taxon>
        <taxon>Magnoliopsida</taxon>
        <taxon>eudicotyledons</taxon>
        <taxon>Gunneridae</taxon>
        <taxon>Pentapetalae</taxon>
        <taxon>rosids</taxon>
        <taxon>fabids</taxon>
        <taxon>Cucurbitales</taxon>
        <taxon>Cucurbitaceae</taxon>
        <taxon>Cucurbiteae</taxon>
        <taxon>Cucurbita</taxon>
    </lineage>
</organism>
<sequence>MAGGAFTDAASLKRAHLYEYRITGYFITACFVAALGGALFGYDLGVSGGVTSMDDFLKDFFPNVYKRKHLHLTETDYCKYDNQILTLFTSSLYFAAPAKIRGAVNQLFQLTTCLGIVIANFINYGTEKIHPWGWRLSLGLATVPASLMFIGGLFLPETPNSLVEQGRMEEGRAVLEKIRGTKNVNAEFDDLVDASNEARAIKHPFKNLLKRKNRPQLVIGALGIPAFQQLTGMNSILFYAPVMFQSLGFGSDAALYSSTITSVALVVAALISMFFVDKFGRRAFFLEAGAEMICCLIAVAVTLAILFGQGKELPKLVGIFLVIVICIFVLAYGRSWGPLGWLVPSELFPLETRSAGQSVVVCVNMLFTALIAQCFLAAMCHLRYGIFLLFAGLIMIMSSFIFFLLPETKQVPIEEVYLLWQNHWFWKRFVAEEGGNGVNGNVKGAGNA</sequence>
<dbReference type="Pfam" id="PF00083">
    <property type="entry name" value="Sugar_tr"/>
    <property type="match status" value="2"/>
</dbReference>
<dbReference type="Proteomes" id="UP000685013">
    <property type="component" value="Chromosome 10"/>
</dbReference>
<comment type="subcellular location">
    <subcellularLocation>
        <location evidence="1">Membrane</location>
        <topology evidence="1">Multi-pass membrane protein</topology>
    </subcellularLocation>
</comment>
<dbReference type="AlphaFoldDB" id="A0AAV6N1B0"/>
<feature type="transmembrane region" description="Helical" evidence="10">
    <location>
        <begin position="354"/>
        <end position="378"/>
    </location>
</feature>
<evidence type="ECO:0000259" key="11">
    <source>
        <dbReference type="PROSITE" id="PS50850"/>
    </source>
</evidence>
<comment type="similarity">
    <text evidence="2 9">Belongs to the major facilitator superfamily. Sugar transporter (TC 2.A.1.1) family.</text>
</comment>
<feature type="transmembrane region" description="Helical" evidence="10">
    <location>
        <begin position="254"/>
        <end position="276"/>
    </location>
</feature>
<gene>
    <name evidence="12" type="primary">STP14</name>
    <name evidence="12" type="ORF">SDJN03_15364</name>
</gene>
<feature type="transmembrane region" description="Helical" evidence="10">
    <location>
        <begin position="313"/>
        <end position="333"/>
    </location>
</feature>
<dbReference type="GO" id="GO:0015293">
    <property type="term" value="F:symporter activity"/>
    <property type="evidence" value="ECO:0007669"/>
    <property type="project" value="UniProtKB-KW"/>
</dbReference>
<dbReference type="InterPro" id="IPR045262">
    <property type="entry name" value="STP/PLT_plant"/>
</dbReference>
<keyword evidence="4 12" id="KW-0762">Sugar transport</keyword>
<keyword evidence="6" id="KW-0769">Symport</keyword>
<evidence type="ECO:0000256" key="10">
    <source>
        <dbReference type="SAM" id="Phobius"/>
    </source>
</evidence>
<feature type="non-terminal residue" evidence="12">
    <location>
        <position position="1"/>
    </location>
</feature>
<evidence type="ECO:0000256" key="7">
    <source>
        <dbReference type="ARBA" id="ARBA00022989"/>
    </source>
</evidence>
<evidence type="ECO:0000256" key="8">
    <source>
        <dbReference type="ARBA" id="ARBA00023136"/>
    </source>
</evidence>
<proteinExistence type="inferred from homology"/>
<feature type="transmembrane region" description="Helical" evidence="10">
    <location>
        <begin position="107"/>
        <end position="126"/>
    </location>
</feature>
<dbReference type="EMBL" id="JAGKQH010000010">
    <property type="protein sequence ID" value="KAG6589941.1"/>
    <property type="molecule type" value="Genomic_DNA"/>
</dbReference>
<accession>A0AAV6N1B0</accession>
<evidence type="ECO:0000256" key="9">
    <source>
        <dbReference type="RuleBase" id="RU003346"/>
    </source>
</evidence>
<evidence type="ECO:0000256" key="2">
    <source>
        <dbReference type="ARBA" id="ARBA00010992"/>
    </source>
</evidence>
<keyword evidence="13" id="KW-1185">Reference proteome</keyword>
<reference evidence="12 13" key="1">
    <citation type="journal article" date="2021" name="Hortic Res">
        <title>The domestication of Cucurbita argyrosperma as revealed by the genome of its wild relative.</title>
        <authorList>
            <person name="Barrera-Redondo J."/>
            <person name="Sanchez-de la Vega G."/>
            <person name="Aguirre-Liguori J.A."/>
            <person name="Castellanos-Morales G."/>
            <person name="Gutierrez-Guerrero Y.T."/>
            <person name="Aguirre-Dugua X."/>
            <person name="Aguirre-Planter E."/>
            <person name="Tenaillon M.I."/>
            <person name="Lira-Saade R."/>
            <person name="Eguiarte L.E."/>
        </authorList>
    </citation>
    <scope>NUCLEOTIDE SEQUENCE [LARGE SCALE GENOMIC DNA]</scope>
    <source>
        <strain evidence="12">JBR-2021</strain>
    </source>
</reference>
<feature type="transmembrane region" description="Helical" evidence="10">
    <location>
        <begin position="288"/>
        <end position="307"/>
    </location>
</feature>
<dbReference type="PROSITE" id="PS00216">
    <property type="entry name" value="SUGAR_TRANSPORT_1"/>
    <property type="match status" value="1"/>
</dbReference>
<dbReference type="NCBIfam" id="TIGR00879">
    <property type="entry name" value="SP"/>
    <property type="match status" value="1"/>
</dbReference>
<evidence type="ECO:0000313" key="13">
    <source>
        <dbReference type="Proteomes" id="UP000685013"/>
    </source>
</evidence>
<feature type="transmembrane region" description="Helical" evidence="10">
    <location>
        <begin position="217"/>
        <end position="242"/>
    </location>
</feature>
<evidence type="ECO:0000313" key="12">
    <source>
        <dbReference type="EMBL" id="KAG6589941.1"/>
    </source>
</evidence>
<feature type="transmembrane region" description="Helical" evidence="10">
    <location>
        <begin position="132"/>
        <end position="155"/>
    </location>
</feature>
<keyword evidence="5 10" id="KW-0812">Transmembrane</keyword>
<evidence type="ECO:0000256" key="5">
    <source>
        <dbReference type="ARBA" id="ARBA00022692"/>
    </source>
</evidence>
<feature type="transmembrane region" description="Helical" evidence="10">
    <location>
        <begin position="384"/>
        <end position="405"/>
    </location>
</feature>
<dbReference type="InterPro" id="IPR005828">
    <property type="entry name" value="MFS_sugar_transport-like"/>
</dbReference>
<keyword evidence="7 10" id="KW-1133">Transmembrane helix</keyword>
<dbReference type="InterPro" id="IPR003663">
    <property type="entry name" value="Sugar/inositol_transpt"/>
</dbReference>
<keyword evidence="3 9" id="KW-0813">Transport</keyword>